<dbReference type="GO" id="GO:0032956">
    <property type="term" value="P:regulation of actin cytoskeleton organization"/>
    <property type="evidence" value="ECO:0007669"/>
    <property type="project" value="TreeGrafter"/>
</dbReference>
<dbReference type="GO" id="GO:0031929">
    <property type="term" value="P:TOR signaling"/>
    <property type="evidence" value="ECO:0007669"/>
    <property type="project" value="InterPro"/>
</dbReference>
<evidence type="ECO:0000256" key="1">
    <source>
        <dbReference type="ARBA" id="ARBA00009890"/>
    </source>
</evidence>
<dbReference type="VEuPathDB" id="TriTrypDB:LtaPh_1909200"/>
<dbReference type="EMBL" id="BLBS01000024">
    <property type="protein sequence ID" value="GET87990.1"/>
    <property type="molecule type" value="Genomic_DNA"/>
</dbReference>
<proteinExistence type="inferred from homology"/>
<comment type="caution">
    <text evidence="4">The sequence shown here is derived from an EMBL/GenBank/DDBJ whole genome shotgun (WGS) entry which is preliminary data.</text>
</comment>
<dbReference type="AlphaFoldDB" id="A0A640KE67"/>
<dbReference type="GO" id="GO:0031931">
    <property type="term" value="C:TORC1 complex"/>
    <property type="evidence" value="ECO:0007669"/>
    <property type="project" value="InterPro"/>
</dbReference>
<feature type="region of interest" description="Disordered" evidence="3">
    <location>
        <begin position="485"/>
        <end position="511"/>
    </location>
</feature>
<dbReference type="PROSITE" id="PS50294">
    <property type="entry name" value="WD_REPEATS_REGION"/>
    <property type="match status" value="1"/>
</dbReference>
<accession>A0A640KE67</accession>
<feature type="repeat" description="WD" evidence="2">
    <location>
        <begin position="776"/>
        <end position="808"/>
    </location>
</feature>
<dbReference type="Pfam" id="PF00400">
    <property type="entry name" value="WD40"/>
    <property type="match status" value="2"/>
</dbReference>
<dbReference type="FunFam" id="2.130.10.10:FF:001517">
    <property type="entry name" value="WD domain, G-beta repeat, putative"/>
    <property type="match status" value="1"/>
</dbReference>
<dbReference type="PROSITE" id="PS50082">
    <property type="entry name" value="WD_REPEATS_2"/>
    <property type="match status" value="2"/>
</dbReference>
<dbReference type="InterPro" id="IPR036322">
    <property type="entry name" value="WD40_repeat_dom_sf"/>
</dbReference>
<keyword evidence="2" id="KW-0853">WD repeat</keyword>
<dbReference type="PANTHER" id="PTHR19842">
    <property type="entry name" value="G BETA-LIKE PROTEIN GBL"/>
    <property type="match status" value="1"/>
</dbReference>
<dbReference type="Gene3D" id="2.130.10.10">
    <property type="entry name" value="YVTN repeat-like/Quinoprotein amine dehydrogenase"/>
    <property type="match status" value="3"/>
</dbReference>
<feature type="compositionally biased region" description="Low complexity" evidence="3">
    <location>
        <begin position="614"/>
        <end position="631"/>
    </location>
</feature>
<dbReference type="SUPFAM" id="SSF50978">
    <property type="entry name" value="WD40 repeat-like"/>
    <property type="match status" value="1"/>
</dbReference>
<evidence type="ECO:0000256" key="2">
    <source>
        <dbReference type="PROSITE-ProRule" id="PRU00221"/>
    </source>
</evidence>
<feature type="compositionally biased region" description="Polar residues" evidence="3">
    <location>
        <begin position="640"/>
        <end position="653"/>
    </location>
</feature>
<feature type="region of interest" description="Disordered" evidence="3">
    <location>
        <begin position="525"/>
        <end position="546"/>
    </location>
</feature>
<feature type="compositionally biased region" description="Polar residues" evidence="3">
    <location>
        <begin position="398"/>
        <end position="407"/>
    </location>
</feature>
<dbReference type="SMART" id="SM00320">
    <property type="entry name" value="WD40"/>
    <property type="match status" value="7"/>
</dbReference>
<gene>
    <name evidence="4" type="ORF">LtaPh_1909200</name>
</gene>
<evidence type="ECO:0000256" key="3">
    <source>
        <dbReference type="SAM" id="MobiDB-lite"/>
    </source>
</evidence>
<comment type="similarity">
    <text evidence="1">Belongs to the WD repeat LST8 family.</text>
</comment>
<feature type="compositionally biased region" description="Polar residues" evidence="3">
    <location>
        <begin position="501"/>
        <end position="511"/>
    </location>
</feature>
<feature type="compositionally biased region" description="Polar residues" evidence="3">
    <location>
        <begin position="682"/>
        <end position="718"/>
    </location>
</feature>
<dbReference type="InterPro" id="IPR015943">
    <property type="entry name" value="WD40/YVTN_repeat-like_dom_sf"/>
</dbReference>
<dbReference type="Proteomes" id="UP000419144">
    <property type="component" value="Unassembled WGS sequence"/>
</dbReference>
<evidence type="ECO:0000313" key="4">
    <source>
        <dbReference type="EMBL" id="GET87990.1"/>
    </source>
</evidence>
<feature type="compositionally biased region" description="Polar residues" evidence="3">
    <location>
        <begin position="448"/>
        <end position="463"/>
    </location>
</feature>
<keyword evidence="5" id="KW-1185">Reference proteome</keyword>
<dbReference type="GO" id="GO:0031932">
    <property type="term" value="C:TORC2 complex"/>
    <property type="evidence" value="ECO:0007669"/>
    <property type="project" value="InterPro"/>
</dbReference>
<feature type="region of interest" description="Disordered" evidence="3">
    <location>
        <begin position="614"/>
        <end position="667"/>
    </location>
</feature>
<sequence>MDDGSLAYLHIFEHQRARYSHSRRTAQYVTVLERMTSVVVVSASYDKQIRLWDATSGRTVKSFVFQDSQINSLFLLPDTGYLAVAGFGALRLYDLGTFLHSGGGAGAVSGSGTGGNSSSTSQAPPVYASFESQSSMNFTSLAAVPLVHNHNNDEQCSNASGSSRRLTDSETSTILNDQLINTVSMADTAVLLSGARRREAAFILIATSEDGHIRFFDTQSAVTLRMLKDIATGAAITCSAVSPDRRYLLTGNQMGQVSMWHLPSIVTSVALEMRGLAQHKTAVASKVSDSSPVAVTGGAGTRAGEGQATKAAAATAAEERAKAFGRTPLQDINFANDYSAIRSIAIEPLGRWAAVATNAGKVHFIRLARDASVRGSKAGTAPGRSMARHLIIGVSSSSNLPLTPTRNQDPHVMSLSNSVQPSPYKSPGKISASESTTGVPPLRLALTGSASSYGEGGATSNSYHGPRESIYRSALVVNELSSNAQRTSDLSGDGIGGELANTRSTPSGAASRLNSMGAVLLDHVEQQQNSRSRSNVPGGNASAADDAPYEQCAQPSAATKLAEQLEMEVFGTIQAHYKYILRVLISPNSELLMTCSADYSVGRFLVPAALQISSSATSTSTHTSTGAKSSAPTAADAPSQPASTCPSDTLHSNEGTKEKESVDEAEVHNDTLTSSLVGKQAVEQTAESHTVSGGDSQVQQDPQRGTTETKTDSSSPNETAPDVTAACNTNNVVSSDLGTSVPLVHSFDGIVGAGLDDGVSDESPQPRMEFQPLKPLTGHNRWVWDGVFSDCSNYLFTASSDNTLRMWNGLMTERPQSVSFTGHTKPVVAVLLCYDKRRLSIG</sequence>
<feature type="compositionally biased region" description="Polar residues" evidence="3">
    <location>
        <begin position="414"/>
        <end position="423"/>
    </location>
</feature>
<reference evidence="4" key="1">
    <citation type="submission" date="2019-11" db="EMBL/GenBank/DDBJ databases">
        <title>Leishmania tarentolae CDS.</title>
        <authorList>
            <person name="Goto Y."/>
            <person name="Yamagishi J."/>
        </authorList>
    </citation>
    <scope>NUCLEOTIDE SEQUENCE [LARGE SCALE GENOMIC DNA]</scope>
    <source>
        <strain evidence="4">Parrot Tar II</strain>
    </source>
</reference>
<feature type="region of interest" description="Disordered" evidence="3">
    <location>
        <begin position="682"/>
        <end position="725"/>
    </location>
</feature>
<feature type="region of interest" description="Disordered" evidence="3">
    <location>
        <begin position="398"/>
        <end position="466"/>
    </location>
</feature>
<dbReference type="OrthoDB" id="400at2759"/>
<feature type="compositionally biased region" description="Basic and acidic residues" evidence="3">
    <location>
        <begin position="654"/>
        <end position="667"/>
    </location>
</feature>
<evidence type="ECO:0008006" key="6">
    <source>
        <dbReference type="Google" id="ProtNLM"/>
    </source>
</evidence>
<feature type="compositionally biased region" description="Polar residues" evidence="3">
    <location>
        <begin position="526"/>
        <end position="537"/>
    </location>
</feature>
<evidence type="ECO:0000313" key="5">
    <source>
        <dbReference type="Proteomes" id="UP000419144"/>
    </source>
</evidence>
<feature type="repeat" description="WD" evidence="2">
    <location>
        <begin position="40"/>
        <end position="62"/>
    </location>
</feature>
<protein>
    <recommendedName>
        <fullName evidence="6">Guanine nucleotide-binding protein subunit beta-like protein</fullName>
    </recommendedName>
</protein>
<name>A0A640KE67_LEITA</name>
<dbReference type="InterPro" id="IPR001680">
    <property type="entry name" value="WD40_rpt"/>
</dbReference>
<organism evidence="4 5">
    <name type="scientific">Leishmania tarentolae</name>
    <name type="common">Sauroleishmania tarentolae</name>
    <dbReference type="NCBI Taxonomy" id="5689"/>
    <lineage>
        <taxon>Eukaryota</taxon>
        <taxon>Discoba</taxon>
        <taxon>Euglenozoa</taxon>
        <taxon>Kinetoplastea</taxon>
        <taxon>Metakinetoplastina</taxon>
        <taxon>Trypanosomatida</taxon>
        <taxon>Trypanosomatidae</taxon>
        <taxon>Leishmaniinae</taxon>
        <taxon>Leishmania</taxon>
        <taxon>lizard Leishmania</taxon>
    </lineage>
</organism>
<dbReference type="InterPro" id="IPR037588">
    <property type="entry name" value="MLST8"/>
</dbReference>
<dbReference type="PANTHER" id="PTHR19842:SF0">
    <property type="entry name" value="TARGET OF RAPAMYCIN COMPLEX SUBUNIT LST8"/>
    <property type="match status" value="1"/>
</dbReference>